<evidence type="ECO:0000313" key="1">
    <source>
        <dbReference type="EMBL" id="TQE13877.1"/>
    </source>
</evidence>
<accession>A0A540NS81</accession>
<evidence type="ECO:0000313" key="2">
    <source>
        <dbReference type="Proteomes" id="UP000315295"/>
    </source>
</evidence>
<sequence length="82" mass="9501">MWILILETEAKFWRMACPGGYQNREKKRPMDSSQTGQFETGRVRSGFSDQICNTWPSPSCFLYKRVWSDPFKFGPGPARAHP</sequence>
<proteinExistence type="predicted"/>
<protein>
    <submittedName>
        <fullName evidence="1">Uncharacterized protein</fullName>
    </submittedName>
</protein>
<dbReference type="Proteomes" id="UP000315295">
    <property type="component" value="Unassembled WGS sequence"/>
</dbReference>
<name>A0A540NS81_MALBA</name>
<reference evidence="1 2" key="1">
    <citation type="journal article" date="2019" name="G3 (Bethesda)">
        <title>Sequencing of a Wild Apple (Malus baccata) Genome Unravels the Differences Between Cultivated and Wild Apple Species Regarding Disease Resistance and Cold Tolerance.</title>
        <authorList>
            <person name="Chen X."/>
        </authorList>
    </citation>
    <scope>NUCLEOTIDE SEQUENCE [LARGE SCALE GENOMIC DNA]</scope>
    <source>
        <strain evidence="2">cv. Shandingzi</strain>
        <tissue evidence="1">Leaves</tissue>
    </source>
</reference>
<comment type="caution">
    <text evidence="1">The sequence shown here is derived from an EMBL/GenBank/DDBJ whole genome shotgun (WGS) entry which is preliminary data.</text>
</comment>
<keyword evidence="2" id="KW-1185">Reference proteome</keyword>
<gene>
    <name evidence="1" type="ORF">C1H46_000508</name>
</gene>
<dbReference type="AlphaFoldDB" id="A0A540NS81"/>
<organism evidence="1 2">
    <name type="scientific">Malus baccata</name>
    <name type="common">Siberian crab apple</name>
    <name type="synonym">Pyrus baccata</name>
    <dbReference type="NCBI Taxonomy" id="106549"/>
    <lineage>
        <taxon>Eukaryota</taxon>
        <taxon>Viridiplantae</taxon>
        <taxon>Streptophyta</taxon>
        <taxon>Embryophyta</taxon>
        <taxon>Tracheophyta</taxon>
        <taxon>Spermatophyta</taxon>
        <taxon>Magnoliopsida</taxon>
        <taxon>eudicotyledons</taxon>
        <taxon>Gunneridae</taxon>
        <taxon>Pentapetalae</taxon>
        <taxon>rosids</taxon>
        <taxon>fabids</taxon>
        <taxon>Rosales</taxon>
        <taxon>Rosaceae</taxon>
        <taxon>Amygdaloideae</taxon>
        <taxon>Maleae</taxon>
        <taxon>Malus</taxon>
    </lineage>
</organism>
<dbReference type="EMBL" id="VIEB01000008">
    <property type="protein sequence ID" value="TQE13877.1"/>
    <property type="molecule type" value="Genomic_DNA"/>
</dbReference>